<dbReference type="Gene3D" id="2.60.120.260">
    <property type="entry name" value="Galactose-binding domain-like"/>
    <property type="match status" value="1"/>
</dbReference>
<dbReference type="SUPFAM" id="SSF49785">
    <property type="entry name" value="Galactose-binding domain-like"/>
    <property type="match status" value="1"/>
</dbReference>
<feature type="compositionally biased region" description="Low complexity" evidence="1">
    <location>
        <begin position="494"/>
        <end position="505"/>
    </location>
</feature>
<feature type="region of interest" description="Disordered" evidence="1">
    <location>
        <begin position="429"/>
        <end position="528"/>
    </location>
</feature>
<feature type="compositionally biased region" description="Basic and acidic residues" evidence="1">
    <location>
        <begin position="543"/>
        <end position="563"/>
    </location>
</feature>
<keyword evidence="4" id="KW-1185">Reference proteome</keyword>
<dbReference type="Pfam" id="PF00754">
    <property type="entry name" value="F5_F8_type_C"/>
    <property type="match status" value="1"/>
</dbReference>
<name>A0ABS2LMU8_9ACTN</name>
<gene>
    <name evidence="3" type="ORF">JOD64_000720</name>
</gene>
<feature type="region of interest" description="Disordered" evidence="1">
    <location>
        <begin position="541"/>
        <end position="571"/>
    </location>
</feature>
<feature type="region of interest" description="Disordered" evidence="1">
    <location>
        <begin position="289"/>
        <end position="329"/>
    </location>
</feature>
<sequence>MGLRAGDVVMGTAPPAEDQPVGWLTGTGQWSGIGSALNWVGDRVAVVGPDPGGVVAAMAAAVPAEPDVVTVIGLLDDAWPVMEAVLPIAVPPGSRARLAVADAGAPEAGPALRLARELTATIIAPRTDVLLVPGGSLFAVDGWLRYDAAGAAGSAGRRTPRPEWEARVEELRVPEGVGDGLSLLPIPAGVWLFPQEPGTPAPDLDDPAYGIPLDVERPVLLIGRPGRPDVSEKVIRAVVRALPVPLRRRLLLAPYGSMASTLDAATSLAREDGKPVLVTTGVPALTDDAQGVSRTFSGPDAGRWEPLATRLTVPPSGPARPTGPVRGLDGYPRIDERSFRLNEHWVAEVTQSGLWVRPPRSEAGADVVRAIPWDPSTLRIFVGVPGEPPGHELLPLLGALVGRMPAETRRRVKLAPEPFAIAVTASVIGDDDGGSDSAAGATGGVDSGIQRPLRLRGLPPYVVDGAVPPRTATVRPPAPIVPRRPPASPPPVAPVESASPAARPASPAPPPGDLAASAAEEPADEPTAEYAALASRLPAPRSADVRLDHDGWGLRGGDAHPDESPSGPAPAPAMVHRVWTRWPSMPVVVAFAVLAVATTTGYVLSQSLKQETMAVPSSPASSPQSGPTPILPGGGPSLLNSSGPASGGASIPAVGTGAPRTPGGRTLAPSAATAAPTRAAPPHPAPTTKAAPPGLVNGSGRNLAAGGTVSASSVEQAGTSAAHAIDGSQSTRWSSVAQSDPQWLAVDLGAVWQVTQVRLLWQRAYATAYHVDVSLDGTTWRTVYETSHGTDGVAEIAIARTPVRHVRVVGTARASTRYGYSIIEFEVR</sequence>
<organism evidence="3 4">
    <name type="scientific">Micromonospora luteifusca</name>
    <dbReference type="NCBI Taxonomy" id="709860"/>
    <lineage>
        <taxon>Bacteria</taxon>
        <taxon>Bacillati</taxon>
        <taxon>Actinomycetota</taxon>
        <taxon>Actinomycetes</taxon>
        <taxon>Micromonosporales</taxon>
        <taxon>Micromonosporaceae</taxon>
        <taxon>Micromonospora</taxon>
    </lineage>
</organism>
<evidence type="ECO:0000313" key="4">
    <source>
        <dbReference type="Proteomes" id="UP000764837"/>
    </source>
</evidence>
<evidence type="ECO:0000259" key="2">
    <source>
        <dbReference type="PROSITE" id="PS50022"/>
    </source>
</evidence>
<proteinExistence type="predicted"/>
<accession>A0ABS2LMU8</accession>
<feature type="compositionally biased region" description="Pro residues" evidence="1">
    <location>
        <begin position="476"/>
        <end position="493"/>
    </location>
</feature>
<evidence type="ECO:0000313" key="3">
    <source>
        <dbReference type="EMBL" id="MBM7489498.1"/>
    </source>
</evidence>
<dbReference type="InterPro" id="IPR000421">
    <property type="entry name" value="FA58C"/>
</dbReference>
<dbReference type="PROSITE" id="PS50022">
    <property type="entry name" value="FA58C_3"/>
    <property type="match status" value="1"/>
</dbReference>
<dbReference type="EMBL" id="JAFBBP010000001">
    <property type="protein sequence ID" value="MBM7489498.1"/>
    <property type="molecule type" value="Genomic_DNA"/>
</dbReference>
<dbReference type="Proteomes" id="UP000764837">
    <property type="component" value="Unassembled WGS sequence"/>
</dbReference>
<feature type="compositionally biased region" description="Low complexity" evidence="1">
    <location>
        <begin position="637"/>
        <end position="678"/>
    </location>
</feature>
<evidence type="ECO:0000256" key="1">
    <source>
        <dbReference type="SAM" id="MobiDB-lite"/>
    </source>
</evidence>
<comment type="caution">
    <text evidence="3">The sequence shown here is derived from an EMBL/GenBank/DDBJ whole genome shotgun (WGS) entry which is preliminary data.</text>
</comment>
<feature type="compositionally biased region" description="Low complexity" evidence="1">
    <location>
        <begin position="466"/>
        <end position="475"/>
    </location>
</feature>
<dbReference type="RefSeq" id="WP_204940887.1">
    <property type="nucleotide sequence ID" value="NZ_JAFBBP010000001.1"/>
</dbReference>
<feature type="domain" description="F5/8 type C" evidence="2">
    <location>
        <begin position="688"/>
        <end position="828"/>
    </location>
</feature>
<dbReference type="InterPro" id="IPR008979">
    <property type="entry name" value="Galactose-bd-like_sf"/>
</dbReference>
<feature type="region of interest" description="Disordered" evidence="1">
    <location>
        <begin position="614"/>
        <end position="711"/>
    </location>
</feature>
<protein>
    <recommendedName>
        <fullName evidence="2">F5/8 type C domain-containing protein</fullName>
    </recommendedName>
</protein>
<reference evidence="3 4" key="1">
    <citation type="submission" date="2021-01" db="EMBL/GenBank/DDBJ databases">
        <title>Sequencing the genomes of 1000 actinobacteria strains.</title>
        <authorList>
            <person name="Klenk H.-P."/>
        </authorList>
    </citation>
    <scope>NUCLEOTIDE SEQUENCE [LARGE SCALE GENOMIC DNA]</scope>
    <source>
        <strain evidence="3 4">DSM 100204</strain>
    </source>
</reference>
<feature type="compositionally biased region" description="Low complexity" evidence="1">
    <location>
        <begin position="616"/>
        <end position="628"/>
    </location>
</feature>